<dbReference type="AlphaFoldDB" id="A0A848ICV3"/>
<evidence type="ECO:0000256" key="3">
    <source>
        <dbReference type="ARBA" id="ARBA00023002"/>
    </source>
</evidence>
<dbReference type="Gene3D" id="3.20.20.30">
    <property type="entry name" value="Luciferase-like domain"/>
    <property type="match status" value="1"/>
</dbReference>
<dbReference type="PANTHER" id="PTHR42847">
    <property type="entry name" value="ALKANESULFONATE MONOOXYGENASE"/>
    <property type="match status" value="1"/>
</dbReference>
<sequence>MAVEFLWRLPMHGDGRRAHDRHTRGEWNNQTASRVAPKTDSDDFGYIDYLSQVARAADLVGFHGALIPIFRFTEEPWVVAAALARETRNLRLLIAMQPWFMHPAYAAQMAASLQRISRGRVEWNIVTGGGGADQRAYGDFIDHDSRYARTDEFLDVVKGYSAGEPYTHKGRFYQVEGGGLVAPLSSQPVPRIYLAGASDAAMAVAAKHGDVHLSWGEPLAKQKEVIDRARQALDAQNAERDLRFGMRIDILARETEEQAWAELRQMFATVSDSTQLGGTRRTVGVGDSESVGAKRQFALHQGNTQHFDDLIVGPNLWAGMSKIRGGPGCVIVGSHEQVAERLAEYVDIGVSTFILASNPHLEEAYRVGEEVLPLVAGAIDARRTAAALRVALA</sequence>
<evidence type="ECO:0000256" key="1">
    <source>
        <dbReference type="ARBA" id="ARBA00022630"/>
    </source>
</evidence>
<dbReference type="Proteomes" id="UP000544134">
    <property type="component" value="Unassembled WGS sequence"/>
</dbReference>
<feature type="domain" description="Luciferase-like" evidence="5">
    <location>
        <begin position="41"/>
        <end position="351"/>
    </location>
</feature>
<evidence type="ECO:0000313" key="7">
    <source>
        <dbReference type="Proteomes" id="UP000544134"/>
    </source>
</evidence>
<keyword evidence="2" id="KW-0288">FMN</keyword>
<gene>
    <name evidence="6" type="ORF">HHL24_05375</name>
</gene>
<keyword evidence="4" id="KW-0503">Monooxygenase</keyword>
<organism evidence="6 7">
    <name type="scientific">Paraburkholderia polaris</name>
    <dbReference type="NCBI Taxonomy" id="2728848"/>
    <lineage>
        <taxon>Bacteria</taxon>
        <taxon>Pseudomonadati</taxon>
        <taxon>Pseudomonadota</taxon>
        <taxon>Betaproteobacteria</taxon>
        <taxon>Burkholderiales</taxon>
        <taxon>Burkholderiaceae</taxon>
        <taxon>Paraburkholderia</taxon>
    </lineage>
</organism>
<dbReference type="Pfam" id="PF00296">
    <property type="entry name" value="Bac_luciferase"/>
    <property type="match status" value="1"/>
</dbReference>
<dbReference type="InterPro" id="IPR050172">
    <property type="entry name" value="SsuD_RutA_monooxygenase"/>
</dbReference>
<accession>A0A848ICV3</accession>
<evidence type="ECO:0000256" key="2">
    <source>
        <dbReference type="ARBA" id="ARBA00022643"/>
    </source>
</evidence>
<dbReference type="SUPFAM" id="SSF51679">
    <property type="entry name" value="Bacterial luciferase-like"/>
    <property type="match status" value="1"/>
</dbReference>
<proteinExistence type="predicted"/>
<evidence type="ECO:0000313" key="6">
    <source>
        <dbReference type="EMBL" id="NML97383.1"/>
    </source>
</evidence>
<dbReference type="GO" id="GO:0046306">
    <property type="term" value="P:alkanesulfonate catabolic process"/>
    <property type="evidence" value="ECO:0007669"/>
    <property type="project" value="TreeGrafter"/>
</dbReference>
<dbReference type="CDD" id="cd01094">
    <property type="entry name" value="Alkanesulfonate_monoxygenase"/>
    <property type="match status" value="1"/>
</dbReference>
<name>A0A848ICV3_9BURK</name>
<keyword evidence="1" id="KW-0285">Flavoprotein</keyword>
<dbReference type="InterPro" id="IPR036661">
    <property type="entry name" value="Luciferase-like_sf"/>
</dbReference>
<dbReference type="EMBL" id="JABBGJ010000005">
    <property type="protein sequence ID" value="NML97383.1"/>
    <property type="molecule type" value="Genomic_DNA"/>
</dbReference>
<dbReference type="GO" id="GO:0008726">
    <property type="term" value="F:alkanesulfonate monooxygenase activity"/>
    <property type="evidence" value="ECO:0007669"/>
    <property type="project" value="TreeGrafter"/>
</dbReference>
<keyword evidence="3" id="KW-0560">Oxidoreductase</keyword>
<dbReference type="InterPro" id="IPR011251">
    <property type="entry name" value="Luciferase-like_dom"/>
</dbReference>
<evidence type="ECO:0000259" key="5">
    <source>
        <dbReference type="Pfam" id="PF00296"/>
    </source>
</evidence>
<evidence type="ECO:0000256" key="4">
    <source>
        <dbReference type="ARBA" id="ARBA00023033"/>
    </source>
</evidence>
<dbReference type="PANTHER" id="PTHR42847:SF4">
    <property type="entry name" value="ALKANESULFONATE MONOOXYGENASE-RELATED"/>
    <property type="match status" value="1"/>
</dbReference>
<reference evidence="6 7" key="1">
    <citation type="submission" date="2020-04" db="EMBL/GenBank/DDBJ databases">
        <title>Paraburkholderia sp. RP-4-7 isolated from soil.</title>
        <authorList>
            <person name="Dahal R.H."/>
        </authorList>
    </citation>
    <scope>NUCLEOTIDE SEQUENCE [LARGE SCALE GENOMIC DNA]</scope>
    <source>
        <strain evidence="6 7">RP-4-7</strain>
    </source>
</reference>
<dbReference type="RefSeq" id="WP_169484472.1">
    <property type="nucleotide sequence ID" value="NZ_JABBGJ010000005.1"/>
</dbReference>
<protein>
    <submittedName>
        <fullName evidence="6">LLM class flavin-dependent oxidoreductase</fullName>
    </submittedName>
</protein>
<keyword evidence="7" id="KW-1185">Reference proteome</keyword>
<comment type="caution">
    <text evidence="6">The sequence shown here is derived from an EMBL/GenBank/DDBJ whole genome shotgun (WGS) entry which is preliminary data.</text>
</comment>